<feature type="compositionally biased region" description="Basic and acidic residues" evidence="1">
    <location>
        <begin position="402"/>
        <end position="427"/>
    </location>
</feature>
<feature type="compositionally biased region" description="Low complexity" evidence="1">
    <location>
        <begin position="360"/>
        <end position="381"/>
    </location>
</feature>
<gene>
    <name evidence="2" type="ORF">OTU49_007529</name>
</gene>
<accession>A0AAW0WV77</accession>
<feature type="region of interest" description="Disordered" evidence="1">
    <location>
        <begin position="574"/>
        <end position="599"/>
    </location>
</feature>
<feature type="region of interest" description="Disordered" evidence="1">
    <location>
        <begin position="1124"/>
        <end position="1154"/>
    </location>
</feature>
<feature type="compositionally biased region" description="Polar residues" evidence="1">
    <location>
        <begin position="296"/>
        <end position="309"/>
    </location>
</feature>
<feature type="compositionally biased region" description="Basic residues" evidence="1">
    <location>
        <begin position="810"/>
        <end position="820"/>
    </location>
</feature>
<feature type="compositionally biased region" description="Polar residues" evidence="1">
    <location>
        <begin position="652"/>
        <end position="664"/>
    </location>
</feature>
<feature type="non-terminal residue" evidence="2">
    <location>
        <position position="1154"/>
    </location>
</feature>
<feature type="compositionally biased region" description="Pro residues" evidence="1">
    <location>
        <begin position="1145"/>
        <end position="1154"/>
    </location>
</feature>
<reference evidence="2 3" key="1">
    <citation type="journal article" date="2024" name="BMC Genomics">
        <title>Genome assembly of redclaw crayfish (Cherax quadricarinatus) provides insights into its immune adaptation and hypoxia tolerance.</title>
        <authorList>
            <person name="Liu Z."/>
            <person name="Zheng J."/>
            <person name="Li H."/>
            <person name="Fang K."/>
            <person name="Wang S."/>
            <person name="He J."/>
            <person name="Zhou D."/>
            <person name="Weng S."/>
            <person name="Chi M."/>
            <person name="Gu Z."/>
            <person name="He J."/>
            <person name="Li F."/>
            <person name="Wang M."/>
        </authorList>
    </citation>
    <scope>NUCLEOTIDE SEQUENCE [LARGE SCALE GENOMIC DNA]</scope>
    <source>
        <strain evidence="2">ZL_2023a</strain>
    </source>
</reference>
<feature type="compositionally biased region" description="Basic and acidic residues" evidence="1">
    <location>
        <begin position="781"/>
        <end position="799"/>
    </location>
</feature>
<sequence length="1154" mass="125579">MAILPPWVASSANAGGAAAAQAASTTPPTPQPTRLKVDNLSEVAKECYFALIGGQTPRFERRLNERARTVDCEEDFLVAANSDIAQLCAENIMLWQHFLTVVMSCEPVRQHLARQHHIQRVKRFAEAFFVIDNPRPSASGCYDSNYQNYVAVSEAVRRSRYLNLMPPLAVECTEMDGDVSTLPVIFEDQYQHVAEFARRRSIVSRKSENYLSATDIQLAMDQLDGDSSKREVIPPDVTRPEPQIRNGLKAPSAETHLLVLTQLDGKATINHDSKSLTSHDNKSLASTVFDSMAASTSGYESRGTSNNEAKTAKLAAKKSPVQAVKATVQSYSDKDTPKDPKATFKTRAKAGEGRSRSSDSRVSSVHSGGSGSSKHTLGSGSESDEKTLASKASKGSKASEASAKEESDTEDKPPLPPRTDKMPKDFKPPIPPKTHKLPMPRNSLKEKLKNNLKLELRLPANQGSAYKRAKFKLKLIQRAQQLRSNGLGTHKSKRAQANAIAENVVLLKYRQLEPSLSMPYNLGAHTPGSGSAGGGDQLMRHSQSTLSMPSFLWEVASAASPAITESMPDLLATDSETSSEINAKGPAAVPSRPVRLDRTPPILSNVEVGLVSATDSTLLQIGGEKVEPVTLAKKMPSPVKKIPDGTKPLILQQDSSSNSDITSEQSGWVSNSSRQSSGSSSGQISPDLDIKQFPIKDMLTAATVQFKTNGTSSNGANSDNKNNGAKVSGAKGNGAKLSRSKNGMKMNGPKTPVVEAPVKAIPTAKYKSKQGQRSPAAHRSSRSETRSQGHKLTGKDPTHRSASNDQLQMKLKKTSHRKEVKKSQSLQKVNNINRTDPHVYEEVPLPPPPKEFQDPLPGLREALRRGGFATTGRLPREERSSRHAATGHKDRPRSESPKTETGRVHRDDGYKSERSHGSSRTVTPRHSGEFELDDITNVYESVSEVLNDVKRTTRKSGHSGDKFNSLPSMRRRHQSTGPGRPGKRGPSRKTAGTPDRLSEPTPTKANHGINGAERIRTQSAPPPNIDKSDSFRDYHSSRDKDPRPQRRSDPLSTKSEPPLHLTDSKCTLLELFLEQQGASVWAHREAQRELLKAAQSAAKKEALGNGSRYLQEAARRAEELAKLATEGKAKPDVMADGFDDSLSDIPPPPRPPSP</sequence>
<feature type="compositionally biased region" description="Polar residues" evidence="1">
    <location>
        <begin position="823"/>
        <end position="834"/>
    </location>
</feature>
<feature type="compositionally biased region" description="Basic and acidic residues" evidence="1">
    <location>
        <begin position="874"/>
        <end position="916"/>
    </location>
</feature>
<feature type="compositionally biased region" description="Polar residues" evidence="1">
    <location>
        <begin position="708"/>
        <end position="725"/>
    </location>
</feature>
<evidence type="ECO:0000313" key="3">
    <source>
        <dbReference type="Proteomes" id="UP001445076"/>
    </source>
</evidence>
<feature type="compositionally biased region" description="Basic and acidic residues" evidence="1">
    <location>
        <begin position="1124"/>
        <end position="1133"/>
    </location>
</feature>
<organism evidence="2 3">
    <name type="scientific">Cherax quadricarinatus</name>
    <name type="common">Australian red claw crayfish</name>
    <dbReference type="NCBI Taxonomy" id="27406"/>
    <lineage>
        <taxon>Eukaryota</taxon>
        <taxon>Metazoa</taxon>
        <taxon>Ecdysozoa</taxon>
        <taxon>Arthropoda</taxon>
        <taxon>Crustacea</taxon>
        <taxon>Multicrustacea</taxon>
        <taxon>Malacostraca</taxon>
        <taxon>Eumalacostraca</taxon>
        <taxon>Eucarida</taxon>
        <taxon>Decapoda</taxon>
        <taxon>Pleocyemata</taxon>
        <taxon>Astacidea</taxon>
        <taxon>Parastacoidea</taxon>
        <taxon>Parastacidae</taxon>
        <taxon>Cherax</taxon>
    </lineage>
</organism>
<keyword evidence="3" id="KW-1185">Reference proteome</keyword>
<comment type="caution">
    <text evidence="2">The sequence shown here is derived from an EMBL/GenBank/DDBJ whole genome shotgun (WGS) entry which is preliminary data.</text>
</comment>
<protein>
    <submittedName>
        <fullName evidence="2">Uncharacterized protein</fullName>
    </submittedName>
</protein>
<dbReference type="EMBL" id="JARKIK010000061">
    <property type="protein sequence ID" value="KAK8731299.1"/>
    <property type="molecule type" value="Genomic_DNA"/>
</dbReference>
<feature type="compositionally biased region" description="Low complexity" evidence="1">
    <location>
        <begin position="665"/>
        <end position="685"/>
    </location>
</feature>
<feature type="compositionally biased region" description="Low complexity" evidence="1">
    <location>
        <begin position="389"/>
        <end position="401"/>
    </location>
</feature>
<feature type="compositionally biased region" description="Basic and acidic residues" evidence="1">
    <location>
        <begin position="1026"/>
        <end position="1049"/>
    </location>
</feature>
<evidence type="ECO:0000313" key="2">
    <source>
        <dbReference type="EMBL" id="KAK8731299.1"/>
    </source>
</evidence>
<feature type="compositionally biased region" description="Basic and acidic residues" evidence="1">
    <location>
        <begin position="349"/>
        <end position="359"/>
    </location>
</feature>
<feature type="region of interest" description="Disordered" evidence="1">
    <location>
        <begin position="636"/>
        <end position="687"/>
    </location>
</feature>
<evidence type="ECO:0000256" key="1">
    <source>
        <dbReference type="SAM" id="MobiDB-lite"/>
    </source>
</evidence>
<name>A0AAW0WV77_CHEQU</name>
<proteinExistence type="predicted"/>
<feature type="region of interest" description="Disordered" evidence="1">
    <location>
        <begin position="708"/>
        <end position="935"/>
    </location>
</feature>
<feature type="compositionally biased region" description="Basic and acidic residues" evidence="1">
    <location>
        <begin position="332"/>
        <end position="342"/>
    </location>
</feature>
<feature type="region of interest" description="Disordered" evidence="1">
    <location>
        <begin position="948"/>
        <end position="1061"/>
    </location>
</feature>
<dbReference type="Proteomes" id="UP001445076">
    <property type="component" value="Unassembled WGS sequence"/>
</dbReference>
<feature type="region of interest" description="Disordered" evidence="1">
    <location>
        <begin position="296"/>
        <end position="443"/>
    </location>
</feature>
<dbReference type="AlphaFoldDB" id="A0AAW0WV77"/>
<feature type="region of interest" description="Disordered" evidence="1">
    <location>
        <begin position="225"/>
        <end position="247"/>
    </location>
</feature>